<evidence type="ECO:0000313" key="4">
    <source>
        <dbReference type="EMBL" id="MDN7243646.1"/>
    </source>
</evidence>
<accession>A0ABT8N6X7</accession>
<dbReference type="Gene3D" id="3.50.90.10">
    <property type="entry name" value="YerB-like"/>
    <property type="match status" value="1"/>
</dbReference>
<evidence type="ECO:0000313" key="5">
    <source>
        <dbReference type="Proteomes" id="UP001172055"/>
    </source>
</evidence>
<evidence type="ECO:0000259" key="2">
    <source>
        <dbReference type="Pfam" id="PF11258"/>
    </source>
</evidence>
<dbReference type="Proteomes" id="UP001172055">
    <property type="component" value="Unassembled WGS sequence"/>
</dbReference>
<keyword evidence="5" id="KW-1185">Reference proteome</keyword>
<proteinExistence type="predicted"/>
<reference evidence="4 5" key="1">
    <citation type="submission" date="2023-06" db="EMBL/GenBank/DDBJ databases">
        <title>Novel species in genus Planococcus.</title>
        <authorList>
            <person name="Ning S."/>
        </authorList>
    </citation>
    <scope>NUCLEOTIDE SEQUENCE [LARGE SCALE GENOMIC DNA]</scope>
    <source>
        <strain evidence="4 5">N028</strain>
    </source>
</reference>
<sequence>MKKWVLVIGIVLLLAAGAAFYLFSNGEETTEEDPENPPVAEPQESKAPFSGIEGTVPFNKRPIMAVINNHPDARPQTGLTEADMVFEMLAEGSVTRFLALYQSEFPEEMGPIRSARDYFVELAAGYDAFFIAHGWSPDAKRLLEAGRVDHINGLFYDGTLFQRSTDRVAPHNSYITYENALKGMEEAQASTEYSVRSPYYFYDPGESDKLMEQASVIEVLYGTSPQFHNEFTFDEASGLYSRASGGTATTDKNSSEPVEVSNVLVFEAAHETIDAEDRKAIDITSGGKALIFQNGGVREAEWSNLEGMLVPMDNGKPVGLMPGKTWIHIVPTAPGISEWIRYSP</sequence>
<comment type="caution">
    <text evidence="4">The sequence shown here is derived from an EMBL/GenBank/DDBJ whole genome shotgun (WGS) entry which is preliminary data.</text>
</comment>
<dbReference type="Pfam" id="PF17479">
    <property type="entry name" value="DUF3048_C"/>
    <property type="match status" value="1"/>
</dbReference>
<dbReference type="SUPFAM" id="SSF159774">
    <property type="entry name" value="YerB-like"/>
    <property type="match status" value="1"/>
</dbReference>
<feature type="domain" description="DUF3048" evidence="3">
    <location>
        <begin position="226"/>
        <end position="327"/>
    </location>
</feature>
<name>A0ABT8N6X7_9BACL</name>
<evidence type="ECO:0000259" key="3">
    <source>
        <dbReference type="Pfam" id="PF17479"/>
    </source>
</evidence>
<protein>
    <submittedName>
        <fullName evidence="4">DUF3048 domain-containing protein</fullName>
    </submittedName>
</protein>
<dbReference type="RefSeq" id="WP_301725011.1">
    <property type="nucleotide sequence ID" value="NZ_JAUJWV010000005.1"/>
</dbReference>
<dbReference type="InterPro" id="IPR021416">
    <property type="entry name" value="DUF3048_N"/>
</dbReference>
<organism evidence="4 5">
    <name type="scientific">Planococcus shixiaomingii</name>
    <dbReference type="NCBI Taxonomy" id="3058393"/>
    <lineage>
        <taxon>Bacteria</taxon>
        <taxon>Bacillati</taxon>
        <taxon>Bacillota</taxon>
        <taxon>Bacilli</taxon>
        <taxon>Bacillales</taxon>
        <taxon>Caryophanaceae</taxon>
        <taxon>Planococcus</taxon>
    </lineage>
</organism>
<feature type="domain" description="DUF3048" evidence="2">
    <location>
        <begin position="58"/>
        <end position="188"/>
    </location>
</feature>
<gene>
    <name evidence="4" type="ORF">QWY14_17800</name>
</gene>
<dbReference type="InterPro" id="IPR023158">
    <property type="entry name" value="YerB-like_sf"/>
</dbReference>
<dbReference type="InterPro" id="IPR035328">
    <property type="entry name" value="DUF3048_C"/>
</dbReference>
<dbReference type="EMBL" id="JAUJWV010000005">
    <property type="protein sequence ID" value="MDN7243646.1"/>
    <property type="molecule type" value="Genomic_DNA"/>
</dbReference>
<feature type="region of interest" description="Disordered" evidence="1">
    <location>
        <begin position="27"/>
        <end position="51"/>
    </location>
</feature>
<dbReference type="Pfam" id="PF11258">
    <property type="entry name" value="DUF3048"/>
    <property type="match status" value="1"/>
</dbReference>
<evidence type="ECO:0000256" key="1">
    <source>
        <dbReference type="SAM" id="MobiDB-lite"/>
    </source>
</evidence>